<accession>A0ABX7R3C8</accession>
<keyword evidence="2" id="KW-1185">Reference proteome</keyword>
<gene>
    <name evidence="1" type="ORF">JYB85_05230</name>
</gene>
<organism evidence="1 2">
    <name type="scientific">Shewanella sedimentimangrovi</name>
    <dbReference type="NCBI Taxonomy" id="2814293"/>
    <lineage>
        <taxon>Bacteria</taxon>
        <taxon>Pseudomonadati</taxon>
        <taxon>Pseudomonadota</taxon>
        <taxon>Gammaproteobacteria</taxon>
        <taxon>Alteromonadales</taxon>
        <taxon>Shewanellaceae</taxon>
        <taxon>Shewanella</taxon>
    </lineage>
</organism>
<dbReference type="RefSeq" id="WP_207381340.1">
    <property type="nucleotide sequence ID" value="NZ_CP071502.1"/>
</dbReference>
<proteinExistence type="predicted"/>
<dbReference type="Proteomes" id="UP000663207">
    <property type="component" value="Chromosome"/>
</dbReference>
<protein>
    <recommendedName>
        <fullName evidence="3">Lipoprotein</fullName>
    </recommendedName>
</protein>
<evidence type="ECO:0000313" key="1">
    <source>
        <dbReference type="EMBL" id="QSX38229.1"/>
    </source>
</evidence>
<sequence>MNTRIYILFSMIFFAGCSSTPSSDSVIASKLAGTWDETPTSNCGVNYHTISFKDSMLELKYVEKGYISQDDARQVLRYNILSTEDEFLRVQLVGETRLDNEGHPVVWHIKPRGNDQYCWGRDDWPKDGCTPPRYKCNSN</sequence>
<evidence type="ECO:0000313" key="2">
    <source>
        <dbReference type="Proteomes" id="UP000663207"/>
    </source>
</evidence>
<dbReference type="PROSITE" id="PS51257">
    <property type="entry name" value="PROKAR_LIPOPROTEIN"/>
    <property type="match status" value="1"/>
</dbReference>
<name>A0ABX7R3C8_9GAMM</name>
<reference evidence="1 2" key="1">
    <citation type="submission" date="2021-03" db="EMBL/GenBank/DDBJ databases">
        <title>Novel species identification of genus Shewanella.</title>
        <authorList>
            <person name="Liu G."/>
            <person name="Zhang Q."/>
        </authorList>
    </citation>
    <scope>NUCLEOTIDE SEQUENCE [LARGE SCALE GENOMIC DNA]</scope>
    <source>
        <strain evidence="1 2">FJAT-52962</strain>
    </source>
</reference>
<dbReference type="EMBL" id="CP071502">
    <property type="protein sequence ID" value="QSX38229.1"/>
    <property type="molecule type" value="Genomic_DNA"/>
</dbReference>
<evidence type="ECO:0008006" key="3">
    <source>
        <dbReference type="Google" id="ProtNLM"/>
    </source>
</evidence>